<evidence type="ECO:0000256" key="1">
    <source>
        <dbReference type="ARBA" id="ARBA00022737"/>
    </source>
</evidence>
<dbReference type="Ensembl" id="ENSCLMT00005028613.1">
    <property type="protein sequence ID" value="ENSCLMP00005027433.1"/>
    <property type="gene ID" value="ENSCLMG00005013370.1"/>
</dbReference>
<dbReference type="SMART" id="SM00248">
    <property type="entry name" value="ANK"/>
    <property type="match status" value="4"/>
</dbReference>
<evidence type="ECO:0000313" key="4">
    <source>
        <dbReference type="Ensembl" id="ENSCLMP00005027433.1"/>
    </source>
</evidence>
<protein>
    <submittedName>
        <fullName evidence="4">Ankyrin repeat domain 2 (stretch responsive muscle)</fullName>
    </submittedName>
</protein>
<sequence length="338" mass="37814">MRWLVLSDVTFNSPELHKILFYLNLNEQKRLLFICFTFQIHKRDNYVCSNLTLCINLKVVLLGLPLSSGVSNCVFYIIAVSVIFQAEERVRSSSSDLHCELLDLSGGENITELCKRKEQMKKTYSPRVSVQSPIGSMDTAEFMNAASQGKLNVIDKYLADGGDPNIHQRHTTTLHRASLDGHTAVIQTLLEKGADINFEDQLGSRAIHWACRGGSPDVVKALKSLGADLNARDKLDSTPLHVATRTGHTTIVEYLLSCGANINSRDREGDTALHDAVRLNRYKIVKLLIAARADTNIQNHEGVTAVQQVKQWQFDITETLKRLDMLREVGPENASREE</sequence>
<dbReference type="GO" id="GO:0006357">
    <property type="term" value="P:regulation of transcription by RNA polymerase II"/>
    <property type="evidence" value="ECO:0007669"/>
    <property type="project" value="TreeGrafter"/>
</dbReference>
<dbReference type="SUPFAM" id="SSF48403">
    <property type="entry name" value="Ankyrin repeat"/>
    <property type="match status" value="1"/>
</dbReference>
<dbReference type="InterPro" id="IPR002110">
    <property type="entry name" value="Ankyrin_rpt"/>
</dbReference>
<dbReference type="GO" id="GO:0061629">
    <property type="term" value="F:RNA polymerase II-specific DNA-binding transcription factor binding"/>
    <property type="evidence" value="ECO:0007669"/>
    <property type="project" value="TreeGrafter"/>
</dbReference>
<dbReference type="GeneTree" id="ENSGT00940000153956"/>
<dbReference type="Pfam" id="PF12796">
    <property type="entry name" value="Ank_2"/>
    <property type="match status" value="1"/>
</dbReference>
<feature type="repeat" description="ANK" evidence="3">
    <location>
        <begin position="169"/>
        <end position="201"/>
    </location>
</feature>
<dbReference type="AlphaFoldDB" id="A0A8C2ZHE1"/>
<dbReference type="Pfam" id="PF00023">
    <property type="entry name" value="Ank"/>
    <property type="match status" value="1"/>
</dbReference>
<evidence type="ECO:0000313" key="5">
    <source>
        <dbReference type="Proteomes" id="UP000694565"/>
    </source>
</evidence>
<dbReference type="PANTHER" id="PTHR24126">
    <property type="entry name" value="ANKYRIN REPEAT, PH AND SEC7 DOMAIN CONTAINING PROTEIN SECG-RELATED"/>
    <property type="match status" value="1"/>
</dbReference>
<reference evidence="4" key="2">
    <citation type="submission" date="2025-09" db="UniProtKB">
        <authorList>
            <consortium name="Ensembl"/>
        </authorList>
    </citation>
    <scope>IDENTIFICATION</scope>
</reference>
<dbReference type="PROSITE" id="PS50297">
    <property type="entry name" value="ANK_REP_REGION"/>
    <property type="match status" value="4"/>
</dbReference>
<keyword evidence="1" id="KW-0677">Repeat</keyword>
<reference evidence="4" key="1">
    <citation type="submission" date="2025-08" db="UniProtKB">
        <authorList>
            <consortium name="Ensembl"/>
        </authorList>
    </citation>
    <scope>IDENTIFICATION</scope>
</reference>
<dbReference type="Proteomes" id="UP000694565">
    <property type="component" value="Unplaced"/>
</dbReference>
<name>A0A8C2ZHE1_CYCLU</name>
<dbReference type="PRINTS" id="PR01415">
    <property type="entry name" value="ANKYRIN"/>
</dbReference>
<dbReference type="Gene3D" id="1.25.40.20">
    <property type="entry name" value="Ankyrin repeat-containing domain"/>
    <property type="match status" value="2"/>
</dbReference>
<dbReference type="PANTHER" id="PTHR24126:SF3">
    <property type="entry name" value="ANKYRIN REPEAT DOMAIN-CONTAINING PROTEIN 2"/>
    <property type="match status" value="1"/>
</dbReference>
<organism evidence="4 5">
    <name type="scientific">Cyclopterus lumpus</name>
    <name type="common">Lumpsucker</name>
    <dbReference type="NCBI Taxonomy" id="8103"/>
    <lineage>
        <taxon>Eukaryota</taxon>
        <taxon>Metazoa</taxon>
        <taxon>Chordata</taxon>
        <taxon>Craniata</taxon>
        <taxon>Vertebrata</taxon>
        <taxon>Euteleostomi</taxon>
        <taxon>Actinopterygii</taxon>
        <taxon>Neopterygii</taxon>
        <taxon>Teleostei</taxon>
        <taxon>Neoteleostei</taxon>
        <taxon>Acanthomorphata</taxon>
        <taxon>Eupercaria</taxon>
        <taxon>Perciformes</taxon>
        <taxon>Cottioidei</taxon>
        <taxon>Cottales</taxon>
        <taxon>Cyclopteridae</taxon>
        <taxon>Cyclopterus</taxon>
    </lineage>
</organism>
<evidence type="ECO:0000256" key="3">
    <source>
        <dbReference type="PROSITE-ProRule" id="PRU00023"/>
    </source>
</evidence>
<keyword evidence="5" id="KW-1185">Reference proteome</keyword>
<evidence type="ECO:0000256" key="2">
    <source>
        <dbReference type="ARBA" id="ARBA00023043"/>
    </source>
</evidence>
<accession>A0A8C2ZHE1</accession>
<keyword evidence="2 3" id="KW-0040">ANK repeat</keyword>
<proteinExistence type="predicted"/>
<feature type="repeat" description="ANK" evidence="3">
    <location>
        <begin position="202"/>
        <end position="234"/>
    </location>
</feature>
<feature type="repeat" description="ANK" evidence="3">
    <location>
        <begin position="235"/>
        <end position="267"/>
    </location>
</feature>
<dbReference type="InterPro" id="IPR036770">
    <property type="entry name" value="Ankyrin_rpt-contain_sf"/>
</dbReference>
<feature type="repeat" description="ANK" evidence="3">
    <location>
        <begin position="268"/>
        <end position="300"/>
    </location>
</feature>
<dbReference type="GO" id="GO:0005634">
    <property type="term" value="C:nucleus"/>
    <property type="evidence" value="ECO:0007669"/>
    <property type="project" value="TreeGrafter"/>
</dbReference>
<dbReference type="PROSITE" id="PS50088">
    <property type="entry name" value="ANK_REPEAT"/>
    <property type="match status" value="4"/>
</dbReference>